<dbReference type="GO" id="GO:0045893">
    <property type="term" value="P:positive regulation of DNA-templated transcription"/>
    <property type="evidence" value="ECO:0007669"/>
    <property type="project" value="UniProtKB-ARBA"/>
</dbReference>
<dbReference type="PANTHER" id="PTHR47997:SF11">
    <property type="entry name" value="TRANSCRIPTION FACTOR LAF1"/>
    <property type="match status" value="1"/>
</dbReference>
<evidence type="ECO:0000256" key="6">
    <source>
        <dbReference type="ARBA" id="ARBA00023242"/>
    </source>
</evidence>
<dbReference type="PANTHER" id="PTHR47997">
    <property type="entry name" value="MYB DOMAIN PROTEIN 55"/>
    <property type="match status" value="1"/>
</dbReference>
<dbReference type="KEGG" id="zju:107414486"/>
<sequence length="303" mass="34202">MGCKSSEKPKPKHRKGLWSPDEDQRLRNYILKHGHGCWSSVPINAGLQRNGKSCRLRWINYLRPGLKRGTFSKQEEETILTLHHMLGNKWSQIAQHLPGRTDNEIKNYWHSYLKKKVAKAEENDNVLQTKTQYSRSSSENLDSASPSSGKETAPISSYESLEQMEKSPTNTDQSVPQLYDFSKEPQRNSNLPPKLIFAEWLSLDHANGGINFTDNISGPAVPREAFYQNSSFQDIQAHGFLLNEGTLFGGEFQNGFSQGSAAEIFNSQFKFEDQISGSGFVDFVPAVDVCSAHFSMQNDVMYI</sequence>
<dbReference type="InterPro" id="IPR017930">
    <property type="entry name" value="Myb_dom"/>
</dbReference>
<dbReference type="InterPro" id="IPR051953">
    <property type="entry name" value="Plant_SW-associated_TFs"/>
</dbReference>
<keyword evidence="3" id="KW-0805">Transcription regulation</keyword>
<feature type="compositionally biased region" description="Polar residues" evidence="7">
    <location>
        <begin position="125"/>
        <end position="176"/>
    </location>
</feature>
<dbReference type="RefSeq" id="XP_015878099.2">
    <property type="nucleotide sequence ID" value="XM_016022613.4"/>
</dbReference>
<name>A0A6P3ZID7_ZIZJJ</name>
<evidence type="ECO:0000313" key="10">
    <source>
        <dbReference type="Proteomes" id="UP001652623"/>
    </source>
</evidence>
<keyword evidence="10" id="KW-1185">Reference proteome</keyword>
<proteinExistence type="predicted"/>
<dbReference type="GO" id="GO:0003677">
    <property type="term" value="F:DNA binding"/>
    <property type="evidence" value="ECO:0007669"/>
    <property type="project" value="UniProtKB-KW"/>
</dbReference>
<keyword evidence="2" id="KW-0677">Repeat</keyword>
<feature type="domain" description="HTH myb-type" evidence="9">
    <location>
        <begin position="63"/>
        <end position="117"/>
    </location>
</feature>
<evidence type="ECO:0000313" key="11">
    <source>
        <dbReference type="RefSeq" id="XP_015878099.2"/>
    </source>
</evidence>
<evidence type="ECO:0000256" key="1">
    <source>
        <dbReference type="ARBA" id="ARBA00004123"/>
    </source>
</evidence>
<dbReference type="GO" id="GO:0005634">
    <property type="term" value="C:nucleus"/>
    <property type="evidence" value="ECO:0007669"/>
    <property type="project" value="UniProtKB-SubCell"/>
</dbReference>
<dbReference type="Pfam" id="PF00249">
    <property type="entry name" value="Myb_DNA-binding"/>
    <property type="match status" value="2"/>
</dbReference>
<keyword evidence="4" id="KW-0238">DNA-binding</keyword>
<evidence type="ECO:0000259" key="8">
    <source>
        <dbReference type="PROSITE" id="PS50090"/>
    </source>
</evidence>
<dbReference type="AlphaFoldDB" id="A0A6P3ZID7"/>
<organism evidence="10 11">
    <name type="scientific">Ziziphus jujuba</name>
    <name type="common">Chinese jujube</name>
    <name type="synonym">Ziziphus sativa</name>
    <dbReference type="NCBI Taxonomy" id="326968"/>
    <lineage>
        <taxon>Eukaryota</taxon>
        <taxon>Viridiplantae</taxon>
        <taxon>Streptophyta</taxon>
        <taxon>Embryophyta</taxon>
        <taxon>Tracheophyta</taxon>
        <taxon>Spermatophyta</taxon>
        <taxon>Magnoliopsida</taxon>
        <taxon>eudicotyledons</taxon>
        <taxon>Gunneridae</taxon>
        <taxon>Pentapetalae</taxon>
        <taxon>rosids</taxon>
        <taxon>fabids</taxon>
        <taxon>Rosales</taxon>
        <taxon>Rhamnaceae</taxon>
        <taxon>Paliureae</taxon>
        <taxon>Ziziphus</taxon>
    </lineage>
</organism>
<dbReference type="SUPFAM" id="SSF46689">
    <property type="entry name" value="Homeodomain-like"/>
    <property type="match status" value="1"/>
</dbReference>
<dbReference type="CDD" id="cd00167">
    <property type="entry name" value="SANT"/>
    <property type="match status" value="2"/>
</dbReference>
<feature type="domain" description="HTH myb-type" evidence="9">
    <location>
        <begin position="10"/>
        <end position="62"/>
    </location>
</feature>
<dbReference type="Proteomes" id="UP001652623">
    <property type="component" value="Chromosome 8"/>
</dbReference>
<gene>
    <name evidence="11" type="primary">LOC107414486</name>
</gene>
<dbReference type="PROSITE" id="PS51294">
    <property type="entry name" value="HTH_MYB"/>
    <property type="match status" value="2"/>
</dbReference>
<evidence type="ECO:0000256" key="7">
    <source>
        <dbReference type="SAM" id="MobiDB-lite"/>
    </source>
</evidence>
<feature type="domain" description="Myb-like" evidence="8">
    <location>
        <begin position="63"/>
        <end position="113"/>
    </location>
</feature>
<keyword evidence="5" id="KW-0804">Transcription</keyword>
<protein>
    <submittedName>
        <fullName evidence="11">MYB-like transcription factor EOBI</fullName>
    </submittedName>
</protein>
<accession>A0A6P3ZID7</accession>
<dbReference type="InterPro" id="IPR009057">
    <property type="entry name" value="Homeodomain-like_sf"/>
</dbReference>
<dbReference type="InterPro" id="IPR001005">
    <property type="entry name" value="SANT/Myb"/>
</dbReference>
<reference evidence="11" key="1">
    <citation type="submission" date="2025-08" db="UniProtKB">
        <authorList>
            <consortium name="RefSeq"/>
        </authorList>
    </citation>
    <scope>IDENTIFICATION</scope>
    <source>
        <tissue evidence="11">Seedling</tissue>
    </source>
</reference>
<dbReference type="SMART" id="SM00717">
    <property type="entry name" value="SANT"/>
    <property type="match status" value="2"/>
</dbReference>
<dbReference type="GeneID" id="107414486"/>
<evidence type="ECO:0000259" key="9">
    <source>
        <dbReference type="PROSITE" id="PS51294"/>
    </source>
</evidence>
<dbReference type="Gene3D" id="1.10.10.60">
    <property type="entry name" value="Homeodomain-like"/>
    <property type="match status" value="2"/>
</dbReference>
<evidence type="ECO:0000256" key="5">
    <source>
        <dbReference type="ARBA" id="ARBA00023163"/>
    </source>
</evidence>
<evidence type="ECO:0000256" key="3">
    <source>
        <dbReference type="ARBA" id="ARBA00023015"/>
    </source>
</evidence>
<keyword evidence="6" id="KW-0539">Nucleus</keyword>
<feature type="region of interest" description="Disordered" evidence="7">
    <location>
        <begin position="123"/>
        <end position="176"/>
    </location>
</feature>
<comment type="subcellular location">
    <subcellularLocation>
        <location evidence="1">Nucleus</location>
    </subcellularLocation>
</comment>
<evidence type="ECO:0000256" key="4">
    <source>
        <dbReference type="ARBA" id="ARBA00023125"/>
    </source>
</evidence>
<evidence type="ECO:0000256" key="2">
    <source>
        <dbReference type="ARBA" id="ARBA00022737"/>
    </source>
</evidence>
<feature type="domain" description="Myb-like" evidence="8">
    <location>
        <begin position="10"/>
        <end position="62"/>
    </location>
</feature>
<dbReference type="PROSITE" id="PS50090">
    <property type="entry name" value="MYB_LIKE"/>
    <property type="match status" value="2"/>
</dbReference>